<evidence type="ECO:0000313" key="1">
    <source>
        <dbReference type="EMBL" id="KAF5349048.1"/>
    </source>
</evidence>
<dbReference type="OrthoDB" id="2851338at2759"/>
<sequence>MPDTLLPTPKLLYGPWVALYDIDNTKTFSHEFYTVLHANCSPRKAALIKRIKILDRRTCETYTNRVGQVFSGLLVKLGKMEGWVRTRTYRVIDSLKTGLGIPEGHEAQKVPVYFANYSLRKAQSPTLRRLDTSTFSHKSYARLRANHPPREAALVKKL</sequence>
<evidence type="ECO:0000313" key="2">
    <source>
        <dbReference type="Proteomes" id="UP000559256"/>
    </source>
</evidence>
<accession>A0A8H5FUD2</accession>
<keyword evidence="2" id="KW-1185">Reference proteome</keyword>
<organism evidence="1 2">
    <name type="scientific">Tetrapyrgos nigripes</name>
    <dbReference type="NCBI Taxonomy" id="182062"/>
    <lineage>
        <taxon>Eukaryota</taxon>
        <taxon>Fungi</taxon>
        <taxon>Dikarya</taxon>
        <taxon>Basidiomycota</taxon>
        <taxon>Agaricomycotina</taxon>
        <taxon>Agaricomycetes</taxon>
        <taxon>Agaricomycetidae</taxon>
        <taxon>Agaricales</taxon>
        <taxon>Marasmiineae</taxon>
        <taxon>Marasmiaceae</taxon>
        <taxon>Tetrapyrgos</taxon>
    </lineage>
</organism>
<comment type="caution">
    <text evidence="1">The sequence shown here is derived from an EMBL/GenBank/DDBJ whole genome shotgun (WGS) entry which is preliminary data.</text>
</comment>
<proteinExistence type="predicted"/>
<name>A0A8H5FUD2_9AGAR</name>
<reference evidence="1 2" key="1">
    <citation type="journal article" date="2020" name="ISME J.">
        <title>Uncovering the hidden diversity of litter-decomposition mechanisms in mushroom-forming fungi.</title>
        <authorList>
            <person name="Floudas D."/>
            <person name="Bentzer J."/>
            <person name="Ahren D."/>
            <person name="Johansson T."/>
            <person name="Persson P."/>
            <person name="Tunlid A."/>
        </authorList>
    </citation>
    <scope>NUCLEOTIDE SEQUENCE [LARGE SCALE GENOMIC DNA]</scope>
    <source>
        <strain evidence="1 2">CBS 291.85</strain>
    </source>
</reference>
<protein>
    <submittedName>
        <fullName evidence="1">Uncharacterized protein</fullName>
    </submittedName>
</protein>
<gene>
    <name evidence="1" type="ORF">D9758_012704</name>
</gene>
<dbReference type="AlphaFoldDB" id="A0A8H5FUD2"/>
<dbReference type="Proteomes" id="UP000559256">
    <property type="component" value="Unassembled WGS sequence"/>
</dbReference>
<dbReference type="EMBL" id="JAACJM010000083">
    <property type="protein sequence ID" value="KAF5349048.1"/>
    <property type="molecule type" value="Genomic_DNA"/>
</dbReference>